<organism evidence="1 2">
    <name type="scientific">Mya arenaria</name>
    <name type="common">Soft-shell clam</name>
    <dbReference type="NCBI Taxonomy" id="6604"/>
    <lineage>
        <taxon>Eukaryota</taxon>
        <taxon>Metazoa</taxon>
        <taxon>Spiralia</taxon>
        <taxon>Lophotrochozoa</taxon>
        <taxon>Mollusca</taxon>
        <taxon>Bivalvia</taxon>
        <taxon>Autobranchia</taxon>
        <taxon>Heteroconchia</taxon>
        <taxon>Euheterodonta</taxon>
        <taxon>Imparidentia</taxon>
        <taxon>Neoheterodontei</taxon>
        <taxon>Myida</taxon>
        <taxon>Myoidea</taxon>
        <taxon>Myidae</taxon>
        <taxon>Mya</taxon>
    </lineage>
</organism>
<keyword evidence="2" id="KW-1185">Reference proteome</keyword>
<accession>A0ABY7E6S0</accession>
<reference evidence="1" key="1">
    <citation type="submission" date="2022-11" db="EMBL/GenBank/DDBJ databases">
        <title>Centuries of genome instability and evolution in soft-shell clam transmissible cancer (bioRxiv).</title>
        <authorList>
            <person name="Hart S.F.M."/>
            <person name="Yonemitsu M.A."/>
            <person name="Giersch R.M."/>
            <person name="Beal B.F."/>
            <person name="Arriagada G."/>
            <person name="Davis B.W."/>
            <person name="Ostrander E.A."/>
            <person name="Goff S.P."/>
            <person name="Metzger M.J."/>
        </authorList>
    </citation>
    <scope>NUCLEOTIDE SEQUENCE</scope>
    <source>
        <strain evidence="1">MELC-2E11</strain>
        <tissue evidence="1">Siphon/mantle</tissue>
    </source>
</reference>
<dbReference type="EMBL" id="CP111015">
    <property type="protein sequence ID" value="WAR02846.1"/>
    <property type="molecule type" value="Genomic_DNA"/>
</dbReference>
<gene>
    <name evidence="1" type="ORF">MAR_009404</name>
</gene>
<proteinExistence type="predicted"/>
<protein>
    <submittedName>
        <fullName evidence="1">Uncharacterized protein</fullName>
    </submittedName>
</protein>
<evidence type="ECO:0000313" key="2">
    <source>
        <dbReference type="Proteomes" id="UP001164746"/>
    </source>
</evidence>
<evidence type="ECO:0000313" key="1">
    <source>
        <dbReference type="EMBL" id="WAR02846.1"/>
    </source>
</evidence>
<name>A0ABY7E6S0_MYAAR</name>
<sequence length="34" mass="4103">MQCTASRLRLCQRTERRNNINGNQIAQLQRWVFP</sequence>
<dbReference type="Proteomes" id="UP001164746">
    <property type="component" value="Chromosome 4"/>
</dbReference>